<gene>
    <name evidence="1" type="ORF">LTRI10_LOCUS9215</name>
</gene>
<dbReference type="Proteomes" id="UP001497516">
    <property type="component" value="Chromosome 10"/>
</dbReference>
<sequence length="70" mass="7889">MHHVQDARHRPLFPSDIGSYSQAGGTMDWALAEWGVEDFNQVLSASEKSGARATVKVEMIDFMNVYWMQG</sequence>
<protein>
    <submittedName>
        <fullName evidence="1">Uncharacterized protein</fullName>
    </submittedName>
</protein>
<evidence type="ECO:0000313" key="2">
    <source>
        <dbReference type="Proteomes" id="UP001497516"/>
    </source>
</evidence>
<accession>A0AAV2CZ94</accession>
<dbReference type="AlphaFoldDB" id="A0AAV2CZ94"/>
<keyword evidence="2" id="KW-1185">Reference proteome</keyword>
<name>A0AAV2CZ94_9ROSI</name>
<dbReference type="EMBL" id="OZ034814">
    <property type="protein sequence ID" value="CAL1361911.1"/>
    <property type="molecule type" value="Genomic_DNA"/>
</dbReference>
<organism evidence="1 2">
    <name type="scientific">Linum trigynum</name>
    <dbReference type="NCBI Taxonomy" id="586398"/>
    <lineage>
        <taxon>Eukaryota</taxon>
        <taxon>Viridiplantae</taxon>
        <taxon>Streptophyta</taxon>
        <taxon>Embryophyta</taxon>
        <taxon>Tracheophyta</taxon>
        <taxon>Spermatophyta</taxon>
        <taxon>Magnoliopsida</taxon>
        <taxon>eudicotyledons</taxon>
        <taxon>Gunneridae</taxon>
        <taxon>Pentapetalae</taxon>
        <taxon>rosids</taxon>
        <taxon>fabids</taxon>
        <taxon>Malpighiales</taxon>
        <taxon>Linaceae</taxon>
        <taxon>Linum</taxon>
    </lineage>
</organism>
<proteinExistence type="predicted"/>
<reference evidence="1 2" key="1">
    <citation type="submission" date="2024-04" db="EMBL/GenBank/DDBJ databases">
        <authorList>
            <person name="Fracassetti M."/>
        </authorList>
    </citation>
    <scope>NUCLEOTIDE SEQUENCE [LARGE SCALE GENOMIC DNA]</scope>
</reference>
<evidence type="ECO:0000313" key="1">
    <source>
        <dbReference type="EMBL" id="CAL1361911.1"/>
    </source>
</evidence>